<dbReference type="EMBL" id="VEPZ02001427">
    <property type="protein sequence ID" value="KAE8673472.1"/>
    <property type="molecule type" value="Genomic_DNA"/>
</dbReference>
<name>A0A6A2XDT1_HIBSY</name>
<organism evidence="2 3">
    <name type="scientific">Hibiscus syriacus</name>
    <name type="common">Rose of Sharon</name>
    <dbReference type="NCBI Taxonomy" id="106335"/>
    <lineage>
        <taxon>Eukaryota</taxon>
        <taxon>Viridiplantae</taxon>
        <taxon>Streptophyta</taxon>
        <taxon>Embryophyta</taxon>
        <taxon>Tracheophyta</taxon>
        <taxon>Spermatophyta</taxon>
        <taxon>Magnoliopsida</taxon>
        <taxon>eudicotyledons</taxon>
        <taxon>Gunneridae</taxon>
        <taxon>Pentapetalae</taxon>
        <taxon>rosids</taxon>
        <taxon>malvids</taxon>
        <taxon>Malvales</taxon>
        <taxon>Malvaceae</taxon>
        <taxon>Malvoideae</taxon>
        <taxon>Hibiscus</taxon>
    </lineage>
</organism>
<feature type="region of interest" description="Disordered" evidence="1">
    <location>
        <begin position="126"/>
        <end position="157"/>
    </location>
</feature>
<keyword evidence="3" id="KW-1185">Reference proteome</keyword>
<evidence type="ECO:0000313" key="3">
    <source>
        <dbReference type="Proteomes" id="UP000436088"/>
    </source>
</evidence>
<feature type="compositionally biased region" description="Acidic residues" evidence="1">
    <location>
        <begin position="129"/>
        <end position="149"/>
    </location>
</feature>
<dbReference type="Proteomes" id="UP000436088">
    <property type="component" value="Unassembled WGS sequence"/>
</dbReference>
<gene>
    <name evidence="2" type="ORF">F3Y22_tig00111783pilonHSYRG00432</name>
</gene>
<comment type="caution">
    <text evidence="2">The sequence shown here is derived from an EMBL/GenBank/DDBJ whole genome shotgun (WGS) entry which is preliminary data.</text>
</comment>
<dbReference type="AlphaFoldDB" id="A0A6A2XDT1"/>
<evidence type="ECO:0000256" key="1">
    <source>
        <dbReference type="SAM" id="MobiDB-lite"/>
    </source>
</evidence>
<reference evidence="2" key="1">
    <citation type="submission" date="2019-09" db="EMBL/GenBank/DDBJ databases">
        <title>Draft genome information of white flower Hibiscus syriacus.</title>
        <authorList>
            <person name="Kim Y.-M."/>
        </authorList>
    </citation>
    <scope>NUCLEOTIDE SEQUENCE [LARGE SCALE GENOMIC DNA]</scope>
    <source>
        <strain evidence="2">YM2019G1</strain>
    </source>
</reference>
<evidence type="ECO:0000313" key="2">
    <source>
        <dbReference type="EMBL" id="KAE8673472.1"/>
    </source>
</evidence>
<proteinExistence type="predicted"/>
<sequence>MKSTDLAIVVREDDIEMESESINNEVNQKQPLGGYMYFYMTECQRIKEAGENEALEKWKLMSDAEKEPLIELIISFQKGRSQRCLKWCITILEIVLFDFWSDCNSVPAFQRIEVAHIRTWGKEKVIGKEEEEEEEEEEEDEEEEKEEKEEEKVEKAKIPSGIGEYESGMCDYIWNSGLQSSLNSLYNDIVIEMENQYTTVADVATFKPMEWVSGVVIDLVDWVLVYESNKIPVNGKIGHIPYNLAMEGIVAQAFVSLVHLLRIKDLGKDV</sequence>
<protein>
    <submittedName>
        <fullName evidence="2">Uncharacterized protein</fullName>
    </submittedName>
</protein>
<accession>A0A6A2XDT1</accession>